<comment type="caution">
    <text evidence="1">The sequence shown here is derived from an EMBL/GenBank/DDBJ whole genome shotgun (WGS) entry which is preliminary data.</text>
</comment>
<evidence type="ECO:0000313" key="1">
    <source>
        <dbReference type="EMBL" id="MCH7399553.1"/>
    </source>
</evidence>
<sequence length="127" mass="15253">MKKVMLKSWVLVFVLLFKYEFSLAQDNESNPIIYSQKIDRMENILEVWNANRGTLYLRESTVEFVPKNTNGRGAFELEYEDIISVKRRFSLIFPNRIFIIDKNYSKIKIFTYKRRQIIDIIRSKMEG</sequence>
<dbReference type="Proteomes" id="UP001165488">
    <property type="component" value="Unassembled WGS sequence"/>
</dbReference>
<evidence type="ECO:0000313" key="2">
    <source>
        <dbReference type="Proteomes" id="UP001165488"/>
    </source>
</evidence>
<dbReference type="RefSeq" id="WP_241276048.1">
    <property type="nucleotide sequence ID" value="NZ_JAKZGS010000017.1"/>
</dbReference>
<protein>
    <submittedName>
        <fullName evidence="1">Uncharacterized protein</fullName>
    </submittedName>
</protein>
<proteinExistence type="predicted"/>
<dbReference type="EMBL" id="JAKZGS010000017">
    <property type="protein sequence ID" value="MCH7399553.1"/>
    <property type="molecule type" value="Genomic_DNA"/>
</dbReference>
<name>A0ABS9USR7_9BACT</name>
<organism evidence="1 2">
    <name type="scientific">Belliella calami</name>
    <dbReference type="NCBI Taxonomy" id="2923436"/>
    <lineage>
        <taxon>Bacteria</taxon>
        <taxon>Pseudomonadati</taxon>
        <taxon>Bacteroidota</taxon>
        <taxon>Cytophagia</taxon>
        <taxon>Cytophagales</taxon>
        <taxon>Cyclobacteriaceae</taxon>
        <taxon>Belliella</taxon>
    </lineage>
</organism>
<accession>A0ABS9USR7</accession>
<gene>
    <name evidence="1" type="ORF">MM236_16235</name>
</gene>
<reference evidence="1" key="1">
    <citation type="submission" date="2022-03" db="EMBL/GenBank/DDBJ databases">
        <title>De novo assembled genomes of Belliella spp. (Cyclobacteriaceae) strains.</title>
        <authorList>
            <person name="Szabo A."/>
            <person name="Korponai K."/>
            <person name="Felfoldi T."/>
        </authorList>
    </citation>
    <scope>NUCLEOTIDE SEQUENCE</scope>
    <source>
        <strain evidence="1">DSM 107340</strain>
    </source>
</reference>
<keyword evidence="2" id="KW-1185">Reference proteome</keyword>